<comment type="caution">
    <text evidence="6">The sequence shown here is derived from an EMBL/GenBank/DDBJ whole genome shotgun (WGS) entry which is preliminary data.</text>
</comment>
<dbReference type="GO" id="GO:0005634">
    <property type="term" value="C:nucleus"/>
    <property type="evidence" value="ECO:0007669"/>
    <property type="project" value="UniProtKB-SubCell"/>
</dbReference>
<evidence type="ECO:0000256" key="2">
    <source>
        <dbReference type="ARBA" id="ARBA00022723"/>
    </source>
</evidence>
<evidence type="ECO:0000256" key="3">
    <source>
        <dbReference type="ARBA" id="ARBA00022771"/>
    </source>
</evidence>
<dbReference type="Gramene" id="PHT81956">
    <property type="protein sequence ID" value="PHT81956"/>
    <property type="gene ID" value="T459_14971"/>
</dbReference>
<proteinExistence type="predicted"/>
<keyword evidence="4" id="KW-0862">Zinc</keyword>
<sequence>MIGSCKKNLIFFQTSDHKGETISSAIEFCLLDWGIENLFTVIHDNASANDVVITHLKEKIGDWKGVIMRNNYLHVRCNAHILNLIVKEGLSEQNELISRVRNVVKYVKSSSARAASFKSYVEKIKLDTNGLLSLDV</sequence>
<accession>A0A2G2ZJ02</accession>
<dbReference type="STRING" id="4072.A0A2G2ZJ02"/>
<dbReference type="SUPFAM" id="SSF53098">
    <property type="entry name" value="Ribonuclease H-like"/>
    <property type="match status" value="1"/>
</dbReference>
<dbReference type="AlphaFoldDB" id="A0A2G2ZJ02"/>
<comment type="subcellular location">
    <subcellularLocation>
        <location evidence="1">Nucleus</location>
    </subcellularLocation>
</comment>
<evidence type="ECO:0008006" key="8">
    <source>
        <dbReference type="Google" id="ProtNLM"/>
    </source>
</evidence>
<evidence type="ECO:0000313" key="6">
    <source>
        <dbReference type="EMBL" id="PHT81956.1"/>
    </source>
</evidence>
<reference evidence="6 7" key="2">
    <citation type="journal article" date="2017" name="Genome Biol.">
        <title>New reference genome sequences of hot pepper reveal the massive evolution of plant disease-resistance genes by retroduplication.</title>
        <authorList>
            <person name="Kim S."/>
            <person name="Park J."/>
            <person name="Yeom S.I."/>
            <person name="Kim Y.M."/>
            <person name="Seo E."/>
            <person name="Kim K.T."/>
            <person name="Kim M.S."/>
            <person name="Lee J.M."/>
            <person name="Cheong K."/>
            <person name="Shin H.S."/>
            <person name="Kim S.B."/>
            <person name="Han K."/>
            <person name="Lee J."/>
            <person name="Park M."/>
            <person name="Lee H.A."/>
            <person name="Lee H.Y."/>
            <person name="Lee Y."/>
            <person name="Oh S."/>
            <person name="Lee J.H."/>
            <person name="Choi E."/>
            <person name="Choi E."/>
            <person name="Lee S.E."/>
            <person name="Jeon J."/>
            <person name="Kim H."/>
            <person name="Choi G."/>
            <person name="Song H."/>
            <person name="Lee J."/>
            <person name="Lee S.C."/>
            <person name="Kwon J.K."/>
            <person name="Lee H.Y."/>
            <person name="Koo N."/>
            <person name="Hong Y."/>
            <person name="Kim R.W."/>
            <person name="Kang W.H."/>
            <person name="Huh J.H."/>
            <person name="Kang B.C."/>
            <person name="Yang T.J."/>
            <person name="Lee Y.H."/>
            <person name="Bennetzen J.L."/>
            <person name="Choi D."/>
        </authorList>
    </citation>
    <scope>NUCLEOTIDE SEQUENCE [LARGE SCALE GENOMIC DNA]</scope>
    <source>
        <strain evidence="7">cv. CM334</strain>
    </source>
</reference>
<dbReference type="PANTHER" id="PTHR46481">
    <property type="entry name" value="ZINC FINGER BED DOMAIN-CONTAINING PROTEIN 4"/>
    <property type="match status" value="1"/>
</dbReference>
<keyword evidence="3" id="KW-0863">Zinc-finger</keyword>
<keyword evidence="2" id="KW-0479">Metal-binding</keyword>
<evidence type="ECO:0000256" key="5">
    <source>
        <dbReference type="ARBA" id="ARBA00023242"/>
    </source>
</evidence>
<evidence type="ECO:0000256" key="1">
    <source>
        <dbReference type="ARBA" id="ARBA00004123"/>
    </source>
</evidence>
<dbReference type="InterPro" id="IPR052035">
    <property type="entry name" value="ZnF_BED_domain_contain"/>
</dbReference>
<reference evidence="6 7" key="1">
    <citation type="journal article" date="2014" name="Nat. Genet.">
        <title>Genome sequence of the hot pepper provides insights into the evolution of pungency in Capsicum species.</title>
        <authorList>
            <person name="Kim S."/>
            <person name="Park M."/>
            <person name="Yeom S.I."/>
            <person name="Kim Y.M."/>
            <person name="Lee J.M."/>
            <person name="Lee H.A."/>
            <person name="Seo E."/>
            <person name="Choi J."/>
            <person name="Cheong K."/>
            <person name="Kim K.T."/>
            <person name="Jung K."/>
            <person name="Lee G.W."/>
            <person name="Oh S.K."/>
            <person name="Bae C."/>
            <person name="Kim S.B."/>
            <person name="Lee H.Y."/>
            <person name="Kim S.Y."/>
            <person name="Kim M.S."/>
            <person name="Kang B.C."/>
            <person name="Jo Y.D."/>
            <person name="Yang H.B."/>
            <person name="Jeong H.J."/>
            <person name="Kang W.H."/>
            <person name="Kwon J.K."/>
            <person name="Shin C."/>
            <person name="Lim J.Y."/>
            <person name="Park J.H."/>
            <person name="Huh J.H."/>
            <person name="Kim J.S."/>
            <person name="Kim B.D."/>
            <person name="Cohen O."/>
            <person name="Paran I."/>
            <person name="Suh M.C."/>
            <person name="Lee S.B."/>
            <person name="Kim Y.K."/>
            <person name="Shin Y."/>
            <person name="Noh S.J."/>
            <person name="Park J."/>
            <person name="Seo Y.S."/>
            <person name="Kwon S.Y."/>
            <person name="Kim H.A."/>
            <person name="Park J.M."/>
            <person name="Kim H.J."/>
            <person name="Choi S.B."/>
            <person name="Bosland P.W."/>
            <person name="Reeves G."/>
            <person name="Jo S.H."/>
            <person name="Lee B.W."/>
            <person name="Cho H.T."/>
            <person name="Choi H.S."/>
            <person name="Lee M.S."/>
            <person name="Yu Y."/>
            <person name="Do Choi Y."/>
            <person name="Park B.S."/>
            <person name="van Deynze A."/>
            <person name="Ashrafi H."/>
            <person name="Hill T."/>
            <person name="Kim W.T."/>
            <person name="Pai H.S."/>
            <person name="Ahn H.K."/>
            <person name="Yeam I."/>
            <person name="Giovannoni J.J."/>
            <person name="Rose J.K."/>
            <person name="Sorensen I."/>
            <person name="Lee S.J."/>
            <person name="Kim R.W."/>
            <person name="Choi I.Y."/>
            <person name="Choi B.S."/>
            <person name="Lim J.S."/>
            <person name="Lee Y.H."/>
            <person name="Choi D."/>
        </authorList>
    </citation>
    <scope>NUCLEOTIDE SEQUENCE [LARGE SCALE GENOMIC DNA]</scope>
    <source>
        <strain evidence="7">cv. CM334</strain>
    </source>
</reference>
<name>A0A2G2ZJ02_CAPAN</name>
<evidence type="ECO:0000313" key="7">
    <source>
        <dbReference type="Proteomes" id="UP000222542"/>
    </source>
</evidence>
<dbReference type="PANTHER" id="PTHR46481:SF10">
    <property type="entry name" value="ZINC FINGER BED DOMAIN-CONTAINING PROTEIN 39"/>
    <property type="match status" value="1"/>
</dbReference>
<dbReference type="Proteomes" id="UP000222542">
    <property type="component" value="Unassembled WGS sequence"/>
</dbReference>
<keyword evidence="7" id="KW-1185">Reference proteome</keyword>
<dbReference type="InterPro" id="IPR012337">
    <property type="entry name" value="RNaseH-like_sf"/>
</dbReference>
<dbReference type="OMA" id="NDVVITH"/>
<dbReference type="GO" id="GO:0008270">
    <property type="term" value="F:zinc ion binding"/>
    <property type="evidence" value="ECO:0007669"/>
    <property type="project" value="UniProtKB-KW"/>
</dbReference>
<organism evidence="6 7">
    <name type="scientific">Capsicum annuum</name>
    <name type="common">Capsicum pepper</name>
    <dbReference type="NCBI Taxonomy" id="4072"/>
    <lineage>
        <taxon>Eukaryota</taxon>
        <taxon>Viridiplantae</taxon>
        <taxon>Streptophyta</taxon>
        <taxon>Embryophyta</taxon>
        <taxon>Tracheophyta</taxon>
        <taxon>Spermatophyta</taxon>
        <taxon>Magnoliopsida</taxon>
        <taxon>eudicotyledons</taxon>
        <taxon>Gunneridae</taxon>
        <taxon>Pentapetalae</taxon>
        <taxon>asterids</taxon>
        <taxon>lamiids</taxon>
        <taxon>Solanales</taxon>
        <taxon>Solanaceae</taxon>
        <taxon>Solanoideae</taxon>
        <taxon>Capsiceae</taxon>
        <taxon>Capsicum</taxon>
    </lineage>
</organism>
<evidence type="ECO:0000256" key="4">
    <source>
        <dbReference type="ARBA" id="ARBA00022833"/>
    </source>
</evidence>
<keyword evidence="5" id="KW-0539">Nucleus</keyword>
<gene>
    <name evidence="6" type="ORF">T459_14971</name>
</gene>
<protein>
    <recommendedName>
        <fullName evidence="8">Zinc finger BED domain-containing protein RICESLEEPER 2-like</fullName>
    </recommendedName>
</protein>
<dbReference type="EMBL" id="AYRZ02000005">
    <property type="protein sequence ID" value="PHT81956.1"/>
    <property type="molecule type" value="Genomic_DNA"/>
</dbReference>